<evidence type="ECO:0000256" key="4">
    <source>
        <dbReference type="ARBA" id="ARBA00022833"/>
    </source>
</evidence>
<dbReference type="InterPro" id="IPR013154">
    <property type="entry name" value="ADH-like_N"/>
</dbReference>
<dbReference type="SUPFAM" id="SSF50129">
    <property type="entry name" value="GroES-like"/>
    <property type="match status" value="1"/>
</dbReference>
<dbReference type="SMART" id="SM00829">
    <property type="entry name" value="PKS_ER"/>
    <property type="match status" value="1"/>
</dbReference>
<feature type="domain" description="Enoyl reductase (ER)" evidence="7">
    <location>
        <begin position="8"/>
        <end position="347"/>
    </location>
</feature>
<dbReference type="InterPro" id="IPR020843">
    <property type="entry name" value="ER"/>
</dbReference>
<proteinExistence type="inferred from homology"/>
<sequence length="352" mass="37262">MKVARWHKAKDIRVEDVEEPSPGPGQVKIKVAWTGICGSDLHEYLAGPIFVPVGDRHPLSHDAAPIVMGHEYCGEVTELGEGVEGLSVGDRVAIEPIFSCGDCAPCRDGKYNLCDSLGFVGLSGGWGGFAAYSVVPAQMAHKMPDGLSMEQGALVEPAAVALHAVRLSQIKAGDRAAVFGAGPIGLLVVEALHVAGASEIQVVEPSETRRAKAMELGATHAIDPGEIDPAKAIVAATGGGVDVSFEVTGVPSVLPQTIDATRHEGQVLVVSIWESEAAFHPNTVVLRERQIKGSIAYRNVYPAVMALMMRGYFSADKLVTKRIPIHDIVAEGFKTLVNEKSQIKVLVEAPAQ</sequence>
<reference evidence="8 9" key="1">
    <citation type="submission" date="2016-10" db="EMBL/GenBank/DDBJ databases">
        <authorList>
            <person name="Varghese N."/>
            <person name="Submissions S."/>
        </authorList>
    </citation>
    <scope>NUCLEOTIDE SEQUENCE [LARGE SCALE GENOMIC DNA]</scope>
    <source>
        <strain evidence="9">YIM D21,KCTC 23444,ACCC 10710</strain>
    </source>
</reference>
<dbReference type="EMBL" id="FOMS01000005">
    <property type="protein sequence ID" value="SFE03684.1"/>
    <property type="molecule type" value="Genomic_DNA"/>
</dbReference>
<comment type="cofactor">
    <cofactor evidence="1 6">
        <name>Zn(2+)</name>
        <dbReference type="ChEBI" id="CHEBI:29105"/>
    </cofactor>
</comment>
<dbReference type="Gene3D" id="3.90.180.10">
    <property type="entry name" value="Medium-chain alcohol dehydrogenases, catalytic domain"/>
    <property type="match status" value="1"/>
</dbReference>
<dbReference type="InterPro" id="IPR011032">
    <property type="entry name" value="GroES-like_sf"/>
</dbReference>
<keyword evidence="4 6" id="KW-0862">Zinc</keyword>
<dbReference type="PANTHER" id="PTHR43161:SF26">
    <property type="entry name" value="GALACTITOL 1-PHOSPHATE 5-DEHYDROGENASE"/>
    <property type="match status" value="1"/>
</dbReference>
<dbReference type="InterPro" id="IPR036291">
    <property type="entry name" value="NAD(P)-bd_dom_sf"/>
</dbReference>
<dbReference type="GO" id="GO:0008270">
    <property type="term" value="F:zinc ion binding"/>
    <property type="evidence" value="ECO:0007669"/>
    <property type="project" value="InterPro"/>
</dbReference>
<keyword evidence="9" id="KW-1185">Reference proteome</keyword>
<organism evidence="8 9">
    <name type="scientific">Roseivivax sediminis</name>
    <dbReference type="NCBI Taxonomy" id="936889"/>
    <lineage>
        <taxon>Bacteria</taxon>
        <taxon>Pseudomonadati</taxon>
        <taxon>Pseudomonadota</taxon>
        <taxon>Alphaproteobacteria</taxon>
        <taxon>Rhodobacterales</taxon>
        <taxon>Roseobacteraceae</taxon>
        <taxon>Roseivivax</taxon>
    </lineage>
</organism>
<evidence type="ECO:0000259" key="7">
    <source>
        <dbReference type="SMART" id="SM00829"/>
    </source>
</evidence>
<evidence type="ECO:0000256" key="6">
    <source>
        <dbReference type="RuleBase" id="RU361277"/>
    </source>
</evidence>
<dbReference type="AlphaFoldDB" id="A0A1I1X8G8"/>
<dbReference type="Gene3D" id="3.40.50.720">
    <property type="entry name" value="NAD(P)-binding Rossmann-like Domain"/>
    <property type="match status" value="1"/>
</dbReference>
<dbReference type="CDD" id="cd08233">
    <property type="entry name" value="butanediol_DH_like"/>
    <property type="match status" value="1"/>
</dbReference>
<protein>
    <submittedName>
        <fullName evidence="8">(R,R)-butanediol dehydrogenase / meso-butanediol dehydrogenase / diacetyl reductase</fullName>
    </submittedName>
</protein>
<comment type="similarity">
    <text evidence="2 6">Belongs to the zinc-containing alcohol dehydrogenase family.</text>
</comment>
<keyword evidence="3 6" id="KW-0479">Metal-binding</keyword>
<evidence type="ECO:0000313" key="8">
    <source>
        <dbReference type="EMBL" id="SFE03684.1"/>
    </source>
</evidence>
<accession>A0A1I1X8G8</accession>
<dbReference type="InterPro" id="IPR002328">
    <property type="entry name" value="ADH_Zn_CS"/>
</dbReference>
<dbReference type="RefSeq" id="WP_149755802.1">
    <property type="nucleotide sequence ID" value="NZ_FOMS01000005.1"/>
</dbReference>
<dbReference type="Pfam" id="PF08240">
    <property type="entry name" value="ADH_N"/>
    <property type="match status" value="1"/>
</dbReference>
<dbReference type="GO" id="GO:0000721">
    <property type="term" value="F:(R,R)-butanediol dehydrogenase activity"/>
    <property type="evidence" value="ECO:0007669"/>
    <property type="project" value="TreeGrafter"/>
</dbReference>
<keyword evidence="5" id="KW-0560">Oxidoreductase</keyword>
<evidence type="ECO:0000256" key="1">
    <source>
        <dbReference type="ARBA" id="ARBA00001947"/>
    </source>
</evidence>
<evidence type="ECO:0000256" key="3">
    <source>
        <dbReference type="ARBA" id="ARBA00022723"/>
    </source>
</evidence>
<dbReference type="PROSITE" id="PS00059">
    <property type="entry name" value="ADH_ZINC"/>
    <property type="match status" value="1"/>
</dbReference>
<name>A0A1I1X8G8_9RHOB</name>
<gene>
    <name evidence="8" type="ORF">SAMN04515678_105283</name>
</gene>
<dbReference type="SUPFAM" id="SSF51735">
    <property type="entry name" value="NAD(P)-binding Rossmann-fold domains"/>
    <property type="match status" value="1"/>
</dbReference>
<dbReference type="Pfam" id="PF00107">
    <property type="entry name" value="ADH_zinc_N"/>
    <property type="match status" value="1"/>
</dbReference>
<dbReference type="Proteomes" id="UP000325289">
    <property type="component" value="Unassembled WGS sequence"/>
</dbReference>
<evidence type="ECO:0000313" key="9">
    <source>
        <dbReference type="Proteomes" id="UP000325289"/>
    </source>
</evidence>
<dbReference type="PANTHER" id="PTHR43161">
    <property type="entry name" value="SORBITOL DEHYDROGENASE"/>
    <property type="match status" value="1"/>
</dbReference>
<evidence type="ECO:0000256" key="5">
    <source>
        <dbReference type="ARBA" id="ARBA00023002"/>
    </source>
</evidence>
<dbReference type="InterPro" id="IPR013149">
    <property type="entry name" value="ADH-like_C"/>
</dbReference>
<dbReference type="OrthoDB" id="9809185at2"/>
<evidence type="ECO:0000256" key="2">
    <source>
        <dbReference type="ARBA" id="ARBA00008072"/>
    </source>
</evidence>